<dbReference type="GO" id="GO:0016301">
    <property type="term" value="F:kinase activity"/>
    <property type="evidence" value="ECO:0007669"/>
    <property type="project" value="UniProtKB-KW"/>
</dbReference>
<dbReference type="EMBL" id="FMAE01000027">
    <property type="protein sequence ID" value="SCB52144.1"/>
    <property type="molecule type" value="Genomic_DNA"/>
</dbReference>
<dbReference type="PROSITE" id="PS00584">
    <property type="entry name" value="PFKB_KINASES_2"/>
    <property type="match status" value="1"/>
</dbReference>
<dbReference type="InterPro" id="IPR029056">
    <property type="entry name" value="Ribokinase-like"/>
</dbReference>
<proteinExistence type="inferred from homology"/>
<keyword evidence="5" id="KW-0067">ATP-binding</keyword>
<name>A0A1C3XJJ3_9BRAD</name>
<dbReference type="InterPro" id="IPR002173">
    <property type="entry name" value="Carboh/pur_kinase_PfkB_CS"/>
</dbReference>
<dbReference type="Pfam" id="PF00294">
    <property type="entry name" value="PfkB"/>
    <property type="match status" value="1"/>
</dbReference>
<evidence type="ECO:0000313" key="9">
    <source>
        <dbReference type="Proteomes" id="UP000183174"/>
    </source>
</evidence>
<evidence type="ECO:0000256" key="1">
    <source>
        <dbReference type="ARBA" id="ARBA00010688"/>
    </source>
</evidence>
<feature type="region of interest" description="Disordered" evidence="6">
    <location>
        <begin position="1"/>
        <end position="31"/>
    </location>
</feature>
<evidence type="ECO:0000256" key="2">
    <source>
        <dbReference type="ARBA" id="ARBA00022679"/>
    </source>
</evidence>
<accession>A0A1C3XJJ3</accession>
<evidence type="ECO:0000313" key="8">
    <source>
        <dbReference type="EMBL" id="SCB52144.1"/>
    </source>
</evidence>
<dbReference type="GO" id="GO:0005524">
    <property type="term" value="F:ATP binding"/>
    <property type="evidence" value="ECO:0007669"/>
    <property type="project" value="UniProtKB-KW"/>
</dbReference>
<evidence type="ECO:0000256" key="6">
    <source>
        <dbReference type="SAM" id="MobiDB-lite"/>
    </source>
</evidence>
<dbReference type="PANTHER" id="PTHR43085:SF1">
    <property type="entry name" value="PSEUDOURIDINE KINASE-RELATED"/>
    <property type="match status" value="1"/>
</dbReference>
<keyword evidence="3" id="KW-0547">Nucleotide-binding</keyword>
<protein>
    <submittedName>
        <fullName evidence="8">Fructokinase</fullName>
    </submittedName>
</protein>
<dbReference type="InterPro" id="IPR050306">
    <property type="entry name" value="PfkB_Carbo_kinase"/>
</dbReference>
<gene>
    <name evidence="8" type="ORF">GA0061099_102720</name>
</gene>
<organism evidence="8 9">
    <name type="scientific">Bradyrhizobium yuanmingense</name>
    <dbReference type="NCBI Taxonomy" id="108015"/>
    <lineage>
        <taxon>Bacteria</taxon>
        <taxon>Pseudomonadati</taxon>
        <taxon>Pseudomonadota</taxon>
        <taxon>Alphaproteobacteria</taxon>
        <taxon>Hyphomicrobiales</taxon>
        <taxon>Nitrobacteraceae</taxon>
        <taxon>Bradyrhizobium</taxon>
    </lineage>
</organism>
<dbReference type="RefSeq" id="WP_083235164.1">
    <property type="nucleotide sequence ID" value="NZ_FMAE01000027.1"/>
</dbReference>
<dbReference type="AlphaFoldDB" id="A0A1C3XJJ3"/>
<keyword evidence="4 8" id="KW-0418">Kinase</keyword>
<comment type="similarity">
    <text evidence="1">Belongs to the carbohydrate kinase PfkB family.</text>
</comment>
<dbReference type="Proteomes" id="UP000183174">
    <property type="component" value="Unassembled WGS sequence"/>
</dbReference>
<sequence length="369" mass="39706">MPVRSQRDAGPTSAVRSSKARGTKQTGTRRPTAFGSGLIALDLIVSADSSSSFQAHAGGTCGNVLTVLAYLGWNSYPVARLGDDAASQVLQADMNRWGVHLDHARCTPSAHTPIIVQQIRRKRDGTPTHSFSWACPRCGKRLPSFQPITRTVVDSIAPHLASAKVFFMDRLSRGILDLAALAAKNGALIMYEPSGVAEPRLLREAIELAHVLKYADARLSEIEKAWTERTATAIEIQTMGDRGLRYRHKLGSKRSNWLSIPAINAPRLVDTCGSGDWFSAGLLTEIFRLQPEGLSKLKAGQLTQALHYGQALAAWNCGFEGARGGMYASTKNVFQKQIAKLLEGGTPALPASTKASVEAESLDCPACVA</sequence>
<reference evidence="8 9" key="1">
    <citation type="submission" date="2016-08" db="EMBL/GenBank/DDBJ databases">
        <authorList>
            <person name="Seilhamer J.J."/>
        </authorList>
    </citation>
    <scope>NUCLEOTIDE SEQUENCE [LARGE SCALE GENOMIC DNA]</scope>
    <source>
        <strain evidence="8 9">CCBAU 10071</strain>
    </source>
</reference>
<dbReference type="Gene3D" id="3.40.1190.20">
    <property type="match status" value="1"/>
</dbReference>
<dbReference type="SUPFAM" id="SSF53613">
    <property type="entry name" value="Ribokinase-like"/>
    <property type="match status" value="1"/>
</dbReference>
<evidence type="ECO:0000256" key="3">
    <source>
        <dbReference type="ARBA" id="ARBA00022741"/>
    </source>
</evidence>
<evidence type="ECO:0000256" key="5">
    <source>
        <dbReference type="ARBA" id="ARBA00022840"/>
    </source>
</evidence>
<feature type="domain" description="Carbohydrate kinase PfkB" evidence="7">
    <location>
        <begin position="49"/>
        <end position="323"/>
    </location>
</feature>
<keyword evidence="2" id="KW-0808">Transferase</keyword>
<dbReference type="PANTHER" id="PTHR43085">
    <property type="entry name" value="HEXOKINASE FAMILY MEMBER"/>
    <property type="match status" value="1"/>
</dbReference>
<dbReference type="InterPro" id="IPR011611">
    <property type="entry name" value="PfkB_dom"/>
</dbReference>
<evidence type="ECO:0000256" key="4">
    <source>
        <dbReference type="ARBA" id="ARBA00022777"/>
    </source>
</evidence>
<evidence type="ECO:0000259" key="7">
    <source>
        <dbReference type="Pfam" id="PF00294"/>
    </source>
</evidence>